<feature type="compositionally biased region" description="Low complexity" evidence="9">
    <location>
        <begin position="363"/>
        <end position="376"/>
    </location>
</feature>
<dbReference type="Gene3D" id="3.20.20.70">
    <property type="entry name" value="Aldolase class I"/>
    <property type="match status" value="1"/>
</dbReference>
<feature type="region of interest" description="Disordered" evidence="9">
    <location>
        <begin position="349"/>
        <end position="383"/>
    </location>
</feature>
<proteinExistence type="inferred from homology"/>
<comment type="catalytic activity">
    <reaction evidence="8">
        <text>(3S)-3-hydroxy-3-methylglutaryl-CoA = acetoacetate + acetyl-CoA</text>
        <dbReference type="Rhea" id="RHEA:24404"/>
        <dbReference type="ChEBI" id="CHEBI:13705"/>
        <dbReference type="ChEBI" id="CHEBI:43074"/>
        <dbReference type="ChEBI" id="CHEBI:57288"/>
        <dbReference type="EC" id="4.1.3.4"/>
    </reaction>
</comment>
<dbReference type="SUPFAM" id="SSF51569">
    <property type="entry name" value="Aldolase"/>
    <property type="match status" value="1"/>
</dbReference>
<dbReference type="Pfam" id="PF00378">
    <property type="entry name" value="ECH_1"/>
    <property type="match status" value="1"/>
</dbReference>
<dbReference type="GO" id="GO:0006552">
    <property type="term" value="P:L-leucine catabolic process"/>
    <property type="evidence" value="ECO:0007669"/>
    <property type="project" value="TreeGrafter"/>
</dbReference>
<evidence type="ECO:0000256" key="6">
    <source>
        <dbReference type="ARBA" id="ARBA00023026"/>
    </source>
</evidence>
<comment type="pathway">
    <text evidence="1">Mycotoxin biosynthesis.</text>
</comment>
<keyword evidence="7 11" id="KW-0456">Lyase</keyword>
<dbReference type="InterPro" id="IPR029045">
    <property type="entry name" value="ClpP/crotonase-like_dom_sf"/>
</dbReference>
<dbReference type="GO" id="GO:0046951">
    <property type="term" value="P:ketone body biosynthetic process"/>
    <property type="evidence" value="ECO:0007669"/>
    <property type="project" value="TreeGrafter"/>
</dbReference>
<evidence type="ECO:0000313" key="12">
    <source>
        <dbReference type="Proteomes" id="UP000250266"/>
    </source>
</evidence>
<dbReference type="EMBL" id="KV745072">
    <property type="protein sequence ID" value="OCK78239.1"/>
    <property type="molecule type" value="Genomic_DNA"/>
</dbReference>
<evidence type="ECO:0000256" key="9">
    <source>
        <dbReference type="SAM" id="MobiDB-lite"/>
    </source>
</evidence>
<evidence type="ECO:0000256" key="4">
    <source>
        <dbReference type="ARBA" id="ARBA00012910"/>
    </source>
</evidence>
<evidence type="ECO:0000256" key="5">
    <source>
        <dbReference type="ARBA" id="ARBA00022723"/>
    </source>
</evidence>
<gene>
    <name evidence="11" type="ORF">K432DRAFT_384024</name>
</gene>
<reference evidence="11 12" key="1">
    <citation type="journal article" date="2016" name="Nat. Commun.">
        <title>Ectomycorrhizal ecology is imprinted in the genome of the dominant symbiotic fungus Cenococcum geophilum.</title>
        <authorList>
            <consortium name="DOE Joint Genome Institute"/>
            <person name="Peter M."/>
            <person name="Kohler A."/>
            <person name="Ohm R.A."/>
            <person name="Kuo A."/>
            <person name="Krutzmann J."/>
            <person name="Morin E."/>
            <person name="Arend M."/>
            <person name="Barry K.W."/>
            <person name="Binder M."/>
            <person name="Choi C."/>
            <person name="Clum A."/>
            <person name="Copeland A."/>
            <person name="Grisel N."/>
            <person name="Haridas S."/>
            <person name="Kipfer T."/>
            <person name="LaButti K."/>
            <person name="Lindquist E."/>
            <person name="Lipzen A."/>
            <person name="Maire R."/>
            <person name="Meier B."/>
            <person name="Mihaltcheva S."/>
            <person name="Molinier V."/>
            <person name="Murat C."/>
            <person name="Poggeler S."/>
            <person name="Quandt C.A."/>
            <person name="Sperisen C."/>
            <person name="Tritt A."/>
            <person name="Tisserant E."/>
            <person name="Crous P.W."/>
            <person name="Henrissat B."/>
            <person name="Nehls U."/>
            <person name="Egli S."/>
            <person name="Spatafora J.W."/>
            <person name="Grigoriev I.V."/>
            <person name="Martin F.M."/>
        </authorList>
    </citation>
    <scope>NUCLEOTIDE SEQUENCE [LARGE SCALE GENOMIC DNA]</scope>
    <source>
        <strain evidence="11 12">CBS 459.81</strain>
    </source>
</reference>
<sequence>MANARFTSQRLLPLFTSSRSSVAHRAGRSSLTRRAFATASLESSVRLLEVGPRDGLQNIKTSVPTDVKVELIRRLASTGLMNIEATSFVSPKWVPQLADGAAVMEQVWPLAREKAINLPVLAPNLKGLENAMKSSAQEVVVFASCTEAFSRMNQNCSIDQALAQAQSVVDAARERGVKVRGVVSCIFSDPYSGPTPPSQVLRVVKRLLDMGCYEVGLGDTLGVGTPQLTRNLLDVLLKEIPADKLAGHFHDTYGQGVANVVAAYSMGIRAFDSAVAGLGGCPYAKGAQGNVATEDVVYTLETSGISTGIDLDKLISVGGWISEQLGIPNRSRAGSALLAKRKSATTAEAAEAEFAKQRERSSTKPADSTSAATASSRDWQVQEQNPEYTVARAGNVVKITLTRPGKGNNMTVPMLEGLTKLFTTMSKDRSIFHIVLAAEGKFFCTGMDLSTGTDRTGADTGVDFYEKVQSLFSAIANAPQTTIAVINGPCYAGGVGLGFVFDIRLASAQARWTLSEIKLGLMPAIISRYLAREWGFSFLREAMLTGREVHVKELHRIGAVHRVADDAEGLGALLDETLDRISYCAPQSAATCKQLLDLAWNNAGGQKQDDFIEKTFHSMMIPGSEGEFGIQQFQKRVRKVRWSDFWSGKELKF</sequence>
<evidence type="ECO:0000313" key="11">
    <source>
        <dbReference type="EMBL" id="OCK78239.1"/>
    </source>
</evidence>
<dbReference type="CDD" id="cd07938">
    <property type="entry name" value="DRE_TIM_HMGL"/>
    <property type="match status" value="1"/>
</dbReference>
<dbReference type="InterPro" id="IPR043594">
    <property type="entry name" value="HMGL"/>
</dbReference>
<dbReference type="PANTHER" id="PTHR42738:SF17">
    <property type="entry name" value="HYDROXYMETHYLGLUTARYL-COA LYASE"/>
    <property type="match status" value="1"/>
</dbReference>
<keyword evidence="6" id="KW-0843">Virulence</keyword>
<keyword evidence="12" id="KW-1185">Reference proteome</keyword>
<dbReference type="SUPFAM" id="SSF52096">
    <property type="entry name" value="ClpP/crotonase"/>
    <property type="match status" value="1"/>
</dbReference>
<dbReference type="Pfam" id="PF00682">
    <property type="entry name" value="HMGL-like"/>
    <property type="match status" value="1"/>
</dbReference>
<dbReference type="CDD" id="cd06558">
    <property type="entry name" value="crotonase-like"/>
    <property type="match status" value="1"/>
</dbReference>
<feature type="domain" description="Pyruvate carboxyltransferase" evidence="10">
    <location>
        <begin position="45"/>
        <end position="315"/>
    </location>
</feature>
<accession>A0A8E2JD90</accession>
<evidence type="ECO:0000259" key="10">
    <source>
        <dbReference type="PROSITE" id="PS50991"/>
    </source>
</evidence>
<evidence type="ECO:0000256" key="2">
    <source>
        <dbReference type="ARBA" id="ARBA00005143"/>
    </source>
</evidence>
<dbReference type="Gene3D" id="3.90.226.10">
    <property type="entry name" value="2-enoyl-CoA Hydratase, Chain A, domain 1"/>
    <property type="match status" value="1"/>
</dbReference>
<dbReference type="AlphaFoldDB" id="A0A8E2JD90"/>
<evidence type="ECO:0000256" key="7">
    <source>
        <dbReference type="ARBA" id="ARBA00023239"/>
    </source>
</evidence>
<dbReference type="PANTHER" id="PTHR42738">
    <property type="entry name" value="HYDROXYMETHYLGLUTARYL-COA LYASE"/>
    <property type="match status" value="1"/>
</dbReference>
<organism evidence="11 12">
    <name type="scientific">Lepidopterella palustris CBS 459.81</name>
    <dbReference type="NCBI Taxonomy" id="1314670"/>
    <lineage>
        <taxon>Eukaryota</taxon>
        <taxon>Fungi</taxon>
        <taxon>Dikarya</taxon>
        <taxon>Ascomycota</taxon>
        <taxon>Pezizomycotina</taxon>
        <taxon>Dothideomycetes</taxon>
        <taxon>Pleosporomycetidae</taxon>
        <taxon>Mytilinidiales</taxon>
        <taxon>Argynnaceae</taxon>
        <taxon>Lepidopterella</taxon>
    </lineage>
</organism>
<evidence type="ECO:0000256" key="3">
    <source>
        <dbReference type="ARBA" id="ARBA00009405"/>
    </source>
</evidence>
<evidence type="ECO:0000256" key="8">
    <source>
        <dbReference type="ARBA" id="ARBA00049877"/>
    </source>
</evidence>
<dbReference type="OrthoDB" id="10253869at2759"/>
<dbReference type="GO" id="GO:0004419">
    <property type="term" value="F:hydroxymethylglutaryl-CoA lyase activity"/>
    <property type="evidence" value="ECO:0007669"/>
    <property type="project" value="UniProtKB-EC"/>
</dbReference>
<comment type="pathway">
    <text evidence="2">Metabolic intermediate metabolism; (S)-3-hydroxy-3-methylglutaryl-CoA degradation; acetoacetate from (S)-3-hydroxy-3-methylglutaryl-CoA: step 1/1.</text>
</comment>
<dbReference type="PROSITE" id="PS50991">
    <property type="entry name" value="PYR_CT"/>
    <property type="match status" value="1"/>
</dbReference>
<name>A0A8E2JD90_9PEZI</name>
<protein>
    <recommendedName>
        <fullName evidence="4">hydroxymethylglutaryl-CoA lyase</fullName>
        <ecNumber evidence="4">4.1.3.4</ecNumber>
    </recommendedName>
</protein>
<comment type="similarity">
    <text evidence="3">Belongs to the HMG-CoA lyase family.</text>
</comment>
<dbReference type="EC" id="4.1.3.4" evidence="4"/>
<dbReference type="InterPro" id="IPR013785">
    <property type="entry name" value="Aldolase_TIM"/>
</dbReference>
<feature type="compositionally biased region" description="Basic and acidic residues" evidence="9">
    <location>
        <begin position="353"/>
        <end position="362"/>
    </location>
</feature>
<evidence type="ECO:0000256" key="1">
    <source>
        <dbReference type="ARBA" id="ARBA00004685"/>
    </source>
</evidence>
<dbReference type="InterPro" id="IPR001753">
    <property type="entry name" value="Enoyl-CoA_hydra/iso"/>
</dbReference>
<dbReference type="GO" id="GO:0046872">
    <property type="term" value="F:metal ion binding"/>
    <property type="evidence" value="ECO:0007669"/>
    <property type="project" value="UniProtKB-KW"/>
</dbReference>
<dbReference type="Proteomes" id="UP000250266">
    <property type="component" value="Unassembled WGS sequence"/>
</dbReference>
<dbReference type="InterPro" id="IPR000891">
    <property type="entry name" value="PYR_CT"/>
</dbReference>
<dbReference type="UniPathway" id="UPA00896">
    <property type="reaction ID" value="UER00863"/>
</dbReference>
<dbReference type="FunFam" id="3.20.20.70:FF:000201">
    <property type="entry name" value="Hydroxymethylglutaryl-CoA lyase"/>
    <property type="match status" value="1"/>
</dbReference>
<keyword evidence="5" id="KW-0479">Metal-binding</keyword>
<dbReference type="NCBIfam" id="NF004283">
    <property type="entry name" value="PRK05692.1"/>
    <property type="match status" value="1"/>
</dbReference>